<gene>
    <name evidence="5" type="primary">ssb</name>
    <name evidence="5" type="ORF">H6H00_31720</name>
</gene>
<dbReference type="PANTHER" id="PTHR10302:SF27">
    <property type="entry name" value="SINGLE-STRANDED DNA-BINDING PROTEIN"/>
    <property type="match status" value="1"/>
</dbReference>
<dbReference type="Pfam" id="PF00436">
    <property type="entry name" value="SSB"/>
    <property type="match status" value="1"/>
</dbReference>
<dbReference type="NCBIfam" id="TIGR00621">
    <property type="entry name" value="ssb"/>
    <property type="match status" value="1"/>
</dbReference>
<dbReference type="PANTHER" id="PTHR10302">
    <property type="entry name" value="SINGLE-STRANDED DNA-BINDING PROTEIN"/>
    <property type="match status" value="1"/>
</dbReference>
<evidence type="ECO:0000256" key="4">
    <source>
        <dbReference type="SAM" id="MobiDB-lite"/>
    </source>
</evidence>
<dbReference type="Gene3D" id="2.40.50.140">
    <property type="entry name" value="Nucleic acid-binding proteins"/>
    <property type="match status" value="1"/>
</dbReference>
<keyword evidence="6" id="KW-1185">Reference proteome</keyword>
<dbReference type="GO" id="GO:0006260">
    <property type="term" value="P:DNA replication"/>
    <property type="evidence" value="ECO:0007669"/>
    <property type="project" value="InterPro"/>
</dbReference>
<dbReference type="RefSeq" id="WP_185719347.1">
    <property type="nucleotide sequence ID" value="NZ_BAAAWI010000001.1"/>
</dbReference>
<keyword evidence="1 2" id="KW-0238">DNA-binding</keyword>
<dbReference type="AlphaFoldDB" id="A0A7G7MIB2"/>
<feature type="region of interest" description="Disordered" evidence="4">
    <location>
        <begin position="119"/>
        <end position="174"/>
    </location>
</feature>
<proteinExistence type="predicted"/>
<dbReference type="PIRSF" id="PIRSF002070">
    <property type="entry name" value="SSB"/>
    <property type="match status" value="1"/>
</dbReference>
<evidence type="ECO:0000313" key="5">
    <source>
        <dbReference type="EMBL" id="QNG52523.1"/>
    </source>
</evidence>
<name>A0A7G7MIB2_9PSEU</name>
<dbReference type="InterPro" id="IPR011344">
    <property type="entry name" value="ssDNA-bd"/>
</dbReference>
<dbReference type="CDD" id="cd04496">
    <property type="entry name" value="SSB_OBF"/>
    <property type="match status" value="1"/>
</dbReference>
<dbReference type="KEGG" id="ppel:H6H00_31720"/>
<dbReference type="Proteomes" id="UP000515728">
    <property type="component" value="Chromosome"/>
</dbReference>
<dbReference type="SUPFAM" id="SSF50249">
    <property type="entry name" value="Nucleic acid-binding proteins"/>
    <property type="match status" value="1"/>
</dbReference>
<protein>
    <recommendedName>
        <fullName evidence="2 3">Single-stranded DNA-binding protein</fullName>
    </recommendedName>
</protein>
<organism evidence="5 6">
    <name type="scientific">Pseudonocardia petroleophila</name>
    <dbReference type="NCBI Taxonomy" id="37331"/>
    <lineage>
        <taxon>Bacteria</taxon>
        <taxon>Bacillati</taxon>
        <taxon>Actinomycetota</taxon>
        <taxon>Actinomycetes</taxon>
        <taxon>Pseudonocardiales</taxon>
        <taxon>Pseudonocardiaceae</taxon>
        <taxon>Pseudonocardia</taxon>
    </lineage>
</organism>
<evidence type="ECO:0000313" key="6">
    <source>
        <dbReference type="Proteomes" id="UP000515728"/>
    </source>
</evidence>
<evidence type="ECO:0000256" key="3">
    <source>
        <dbReference type="RuleBase" id="RU000524"/>
    </source>
</evidence>
<reference evidence="5 6" key="1">
    <citation type="submission" date="2020-08" db="EMBL/GenBank/DDBJ databases">
        <authorList>
            <person name="Mo P."/>
        </authorList>
    </citation>
    <scope>NUCLEOTIDE SEQUENCE [LARGE SCALE GENOMIC DNA]</scope>
    <source>
        <strain evidence="5 6">CGMCC 4.1532</strain>
    </source>
</reference>
<evidence type="ECO:0000256" key="1">
    <source>
        <dbReference type="ARBA" id="ARBA00023125"/>
    </source>
</evidence>
<dbReference type="EMBL" id="CP060131">
    <property type="protein sequence ID" value="QNG52523.1"/>
    <property type="molecule type" value="Genomic_DNA"/>
</dbReference>
<dbReference type="GO" id="GO:0009295">
    <property type="term" value="C:nucleoid"/>
    <property type="evidence" value="ECO:0007669"/>
    <property type="project" value="TreeGrafter"/>
</dbReference>
<dbReference type="GO" id="GO:0003697">
    <property type="term" value="F:single-stranded DNA binding"/>
    <property type="evidence" value="ECO:0007669"/>
    <property type="project" value="InterPro"/>
</dbReference>
<dbReference type="PROSITE" id="PS50935">
    <property type="entry name" value="SSB"/>
    <property type="match status" value="1"/>
</dbReference>
<dbReference type="InterPro" id="IPR012340">
    <property type="entry name" value="NA-bd_OB-fold"/>
</dbReference>
<sequence length="174" mass="18797">MNQNTLIAAGNVITPVQIRHTPDGIPVTTFRIACNERRRDRETNEWVDKDSFFVSVTCWRRLAENVCRSLRSGDPVVVLGRLLTRSYDTAEGRRTTVTEMEADAVGPDLTWCTAHVTRTRRAEAPEQSPGTAPAVAPSSGEQAPASDDPWSERGPAGAEDPGRELAGALPASGA</sequence>
<evidence type="ECO:0000256" key="2">
    <source>
        <dbReference type="PIRNR" id="PIRNR002070"/>
    </source>
</evidence>
<dbReference type="InterPro" id="IPR000424">
    <property type="entry name" value="Primosome_PriB/ssb"/>
</dbReference>
<accession>A0A7G7MIB2</accession>